<dbReference type="Proteomes" id="UP001501319">
    <property type="component" value="Unassembled WGS sequence"/>
</dbReference>
<proteinExistence type="predicted"/>
<protein>
    <submittedName>
        <fullName evidence="1">Uncharacterized protein</fullName>
    </submittedName>
</protein>
<comment type="caution">
    <text evidence="1">The sequence shown here is derived from an EMBL/GenBank/DDBJ whole genome shotgun (WGS) entry which is preliminary data.</text>
</comment>
<evidence type="ECO:0000313" key="2">
    <source>
        <dbReference type="Proteomes" id="UP001501319"/>
    </source>
</evidence>
<organism evidence="1 2">
    <name type="scientific">Kribbella alba</name>
    <dbReference type="NCBI Taxonomy" id="190197"/>
    <lineage>
        <taxon>Bacteria</taxon>
        <taxon>Bacillati</taxon>
        <taxon>Actinomycetota</taxon>
        <taxon>Actinomycetes</taxon>
        <taxon>Propionibacteriales</taxon>
        <taxon>Kribbellaceae</taxon>
        <taxon>Kribbella</taxon>
    </lineage>
</organism>
<evidence type="ECO:0000313" key="1">
    <source>
        <dbReference type="EMBL" id="GAA1630719.1"/>
    </source>
</evidence>
<gene>
    <name evidence="1" type="ORF">GCM10009744_18510</name>
</gene>
<name>A0ABP4R068_9ACTN</name>
<keyword evidence="2" id="KW-1185">Reference proteome</keyword>
<reference evidence="2" key="1">
    <citation type="journal article" date="2019" name="Int. J. Syst. Evol. Microbiol.">
        <title>The Global Catalogue of Microorganisms (GCM) 10K type strain sequencing project: providing services to taxonomists for standard genome sequencing and annotation.</title>
        <authorList>
            <consortium name="The Broad Institute Genomics Platform"/>
            <consortium name="The Broad Institute Genome Sequencing Center for Infectious Disease"/>
            <person name="Wu L."/>
            <person name="Ma J."/>
        </authorList>
    </citation>
    <scope>NUCLEOTIDE SEQUENCE [LARGE SCALE GENOMIC DNA]</scope>
    <source>
        <strain evidence="2">JCM 14306</strain>
    </source>
</reference>
<accession>A0ABP4R068</accession>
<dbReference type="EMBL" id="BAAANE010000004">
    <property type="protein sequence ID" value="GAA1630719.1"/>
    <property type="molecule type" value="Genomic_DNA"/>
</dbReference>
<sequence length="78" mass="8699">MKALAEAPLPTDRCVRVWFGEHIIAEYTAEPETAMRYQAAMTRHFASLRVTIEPVAVAVEQPITRGLSCWATSLSTYS</sequence>